<name>A0ABN2YMJ4_9ACTN</name>
<dbReference type="InterPro" id="IPR028098">
    <property type="entry name" value="Glyco_trans_4-like_N"/>
</dbReference>
<dbReference type="Pfam" id="PF17101">
    <property type="entry name" value="Stealth_CR1"/>
    <property type="match status" value="1"/>
</dbReference>
<reference evidence="12 13" key="1">
    <citation type="journal article" date="2019" name="Int. J. Syst. Evol. Microbiol.">
        <title>The Global Catalogue of Microorganisms (GCM) 10K type strain sequencing project: providing services to taxonomists for standard genome sequencing and annotation.</title>
        <authorList>
            <consortium name="The Broad Institute Genomics Platform"/>
            <consortium name="The Broad Institute Genome Sequencing Center for Infectious Disease"/>
            <person name="Wu L."/>
            <person name="Ma J."/>
        </authorList>
    </citation>
    <scope>NUCLEOTIDE SEQUENCE [LARGE SCALE GENOMIC DNA]</scope>
    <source>
        <strain evidence="12 13">JCM 16021</strain>
    </source>
</reference>
<gene>
    <name evidence="12" type="ORF">GCM10009843_31240</name>
</gene>
<dbReference type="PANTHER" id="PTHR24045">
    <property type="match status" value="1"/>
</dbReference>
<feature type="domain" description="Stealth protein CR2 conserved region 2" evidence="7">
    <location>
        <begin position="628"/>
        <end position="730"/>
    </location>
</feature>
<keyword evidence="4" id="KW-0270">Exopolysaccharide synthesis</keyword>
<keyword evidence="13" id="KW-1185">Reference proteome</keyword>
<dbReference type="Gene3D" id="3.40.50.2000">
    <property type="entry name" value="Glycogen Phosphorylase B"/>
    <property type="match status" value="2"/>
</dbReference>
<evidence type="ECO:0000259" key="9">
    <source>
        <dbReference type="Pfam" id="PF17101"/>
    </source>
</evidence>
<evidence type="ECO:0000256" key="2">
    <source>
        <dbReference type="ARBA" id="ARBA00022676"/>
    </source>
</evidence>
<evidence type="ECO:0008006" key="14">
    <source>
        <dbReference type="Google" id="ProtNLM"/>
    </source>
</evidence>
<dbReference type="Pfam" id="PF17102">
    <property type="entry name" value="Stealth_CR3"/>
    <property type="match status" value="1"/>
</dbReference>
<comment type="similarity">
    <text evidence="1">Belongs to the stealth family.</text>
</comment>
<dbReference type="Proteomes" id="UP001500575">
    <property type="component" value="Unassembled WGS sequence"/>
</dbReference>
<feature type="domain" description="Stealth protein CR1 conserved region 1" evidence="9">
    <location>
        <begin position="586"/>
        <end position="607"/>
    </location>
</feature>
<accession>A0ABN2YMJ4</accession>
<feature type="domain" description="Glycosyl transferase family 1" evidence="6">
    <location>
        <begin position="196"/>
        <end position="351"/>
    </location>
</feature>
<keyword evidence="3" id="KW-0808">Transferase</keyword>
<evidence type="ECO:0000313" key="12">
    <source>
        <dbReference type="EMBL" id="GAA2129534.1"/>
    </source>
</evidence>
<evidence type="ECO:0000256" key="1">
    <source>
        <dbReference type="ARBA" id="ARBA00007583"/>
    </source>
</evidence>
<evidence type="ECO:0000256" key="4">
    <source>
        <dbReference type="ARBA" id="ARBA00023169"/>
    </source>
</evidence>
<organism evidence="12 13">
    <name type="scientific">Nocardioides bigeumensis</name>
    <dbReference type="NCBI Taxonomy" id="433657"/>
    <lineage>
        <taxon>Bacteria</taxon>
        <taxon>Bacillati</taxon>
        <taxon>Actinomycetota</taxon>
        <taxon>Actinomycetes</taxon>
        <taxon>Propionibacteriales</taxon>
        <taxon>Nocardioidaceae</taxon>
        <taxon>Nocardioides</taxon>
    </lineage>
</organism>
<evidence type="ECO:0000259" key="6">
    <source>
        <dbReference type="Pfam" id="PF00534"/>
    </source>
</evidence>
<sequence>MVRVGFLVFNLAGPGGTSRSAITQANALAARGHDVQMVSVTRSADRPTYDIDPRVRTEFLVDVRDGHRTDPELHRRPSLLVPPRWDPQFSAVCDVALEERLPRLAPDVLVTVTPSLLAAAEQLVDDRVVLVHQEHRSSSDRVAGLEPLLTYGARADVVALLTESAAAWLAEQLGDAAPRLVVLPNPLPQGYVPRSRLDDPVIVTAGRLVGEKQFGHLVRAFARIAPLVPDWRLRIFGDGPQRGQLQALTRKAGLFDRVELPGTTHDLAGEWAKASVAALCSRAEGYPLVLQEAMAAGVPAVSYDCPSGPREIIDHEVNGLLVVPGSEEHLAATLLRVATDDDLRRRLGEGAVATAASWEADGLAQQWEQVFAEAVAARPKGAGRLAARVSAGSTTQGARPDVGGTDGPGDWGHATPAQARRQVLALATSVADDVTDEWFVVPGVAGAAPVVVVPLAARAAYLRALATAAPPAYLGLRDPGDHGWPERRGPVAELAQALLRAMTPRIVLEPWPTSGGSASLLGQGCAVEVQFWAEGLGGDLVAPEPNAYVTRAARGSATAKRRVEGLDLPSLPLMTLPTLAETSVEVDVVYTWVDGGDPSWAERQQQRLADWAGQSGAAASRASSGRARFESRDELRYSLRSLHLFAPWVRRVHIVTDRQVPPWLDAEHPQIHVVDHSEILPADALSTFNSHSIETALHRIPGLAEHFVYFNDDMLLGRPLGPERFFDAAGRFAVFTAQHLVGLGEPGGQPAYITAALRNRWLLQEAFGIAVTRHLVHAPYPQRVSVLAEVAERFADDVEATARAPFRSETDVSMVSSLAPFYGLMTGAAYEAALESTFIDLATTNVGLVLEQALQRRQDAVCIGDHHDYAMEMAKVDRLVADFFERYLPIAGPWER</sequence>
<dbReference type="InterPro" id="IPR001296">
    <property type="entry name" value="Glyco_trans_1"/>
</dbReference>
<feature type="domain" description="Stealth protein CR4 conserved region 4" evidence="11">
    <location>
        <begin position="854"/>
        <end position="896"/>
    </location>
</feature>
<protein>
    <recommendedName>
        <fullName evidence="14">Glycosyltransferase</fullName>
    </recommendedName>
</protein>
<dbReference type="CDD" id="cd03820">
    <property type="entry name" value="GT4_AmsD-like"/>
    <property type="match status" value="1"/>
</dbReference>
<dbReference type="EMBL" id="BAAAQQ010000013">
    <property type="protein sequence ID" value="GAA2129534.1"/>
    <property type="molecule type" value="Genomic_DNA"/>
</dbReference>
<dbReference type="Pfam" id="PF13439">
    <property type="entry name" value="Glyco_transf_4"/>
    <property type="match status" value="1"/>
</dbReference>
<evidence type="ECO:0000259" key="8">
    <source>
        <dbReference type="Pfam" id="PF13439"/>
    </source>
</evidence>
<evidence type="ECO:0000259" key="7">
    <source>
        <dbReference type="Pfam" id="PF11380"/>
    </source>
</evidence>
<dbReference type="SUPFAM" id="SSF53756">
    <property type="entry name" value="UDP-Glycosyltransferase/glycogen phosphorylase"/>
    <property type="match status" value="1"/>
</dbReference>
<dbReference type="InterPro" id="IPR031356">
    <property type="entry name" value="Stealth_CR4"/>
</dbReference>
<dbReference type="PANTHER" id="PTHR24045:SF0">
    <property type="entry name" value="N-ACETYLGLUCOSAMINE-1-PHOSPHOTRANSFERASE SUBUNITS ALPHA_BETA"/>
    <property type="match status" value="1"/>
</dbReference>
<dbReference type="InterPro" id="IPR031358">
    <property type="entry name" value="Stealth_CR1"/>
</dbReference>
<dbReference type="InterPro" id="IPR031357">
    <property type="entry name" value="Stealth_CR3"/>
</dbReference>
<evidence type="ECO:0000313" key="13">
    <source>
        <dbReference type="Proteomes" id="UP001500575"/>
    </source>
</evidence>
<dbReference type="InterPro" id="IPR021520">
    <property type="entry name" value="Stealth_CR2"/>
</dbReference>
<comment type="caution">
    <text evidence="12">The sequence shown here is derived from an EMBL/GenBank/DDBJ whole genome shotgun (WGS) entry which is preliminary data.</text>
</comment>
<keyword evidence="2" id="KW-0328">Glycosyltransferase</keyword>
<dbReference type="Pfam" id="PF11380">
    <property type="entry name" value="Stealth_CR2"/>
    <property type="match status" value="1"/>
</dbReference>
<feature type="domain" description="Stealth protein CR3 conserved region 3" evidence="10">
    <location>
        <begin position="777"/>
        <end position="822"/>
    </location>
</feature>
<evidence type="ECO:0000256" key="3">
    <source>
        <dbReference type="ARBA" id="ARBA00022679"/>
    </source>
</evidence>
<evidence type="ECO:0000259" key="10">
    <source>
        <dbReference type="Pfam" id="PF17102"/>
    </source>
</evidence>
<proteinExistence type="inferred from homology"/>
<dbReference type="Pfam" id="PF17103">
    <property type="entry name" value="Stealth_CR4"/>
    <property type="match status" value="1"/>
</dbReference>
<feature type="domain" description="Glycosyltransferase subfamily 4-like N-terminal" evidence="8">
    <location>
        <begin position="14"/>
        <end position="186"/>
    </location>
</feature>
<dbReference type="Pfam" id="PF00534">
    <property type="entry name" value="Glycos_transf_1"/>
    <property type="match status" value="1"/>
</dbReference>
<feature type="region of interest" description="Disordered" evidence="5">
    <location>
        <begin position="387"/>
        <end position="414"/>
    </location>
</feature>
<dbReference type="InterPro" id="IPR047141">
    <property type="entry name" value="Stealth"/>
</dbReference>
<evidence type="ECO:0000256" key="5">
    <source>
        <dbReference type="SAM" id="MobiDB-lite"/>
    </source>
</evidence>
<evidence type="ECO:0000259" key="11">
    <source>
        <dbReference type="Pfam" id="PF17103"/>
    </source>
</evidence>